<gene>
    <name evidence="4" type="ORF">ODALV1_LOCUS17946</name>
</gene>
<feature type="chain" id="PRO_5045240894" description="SGNH hydrolase-type esterase domain-containing protein" evidence="2">
    <location>
        <begin position="23"/>
        <end position="242"/>
    </location>
</feature>
<dbReference type="EMBL" id="CAXLJM020000057">
    <property type="protein sequence ID" value="CAL8118024.1"/>
    <property type="molecule type" value="Genomic_DNA"/>
</dbReference>
<dbReference type="InterPro" id="IPR036514">
    <property type="entry name" value="SGNH_hydro_sf"/>
</dbReference>
<keyword evidence="2" id="KW-0732">Signal</keyword>
<evidence type="ECO:0000313" key="4">
    <source>
        <dbReference type="EMBL" id="CAL8118024.1"/>
    </source>
</evidence>
<evidence type="ECO:0000313" key="5">
    <source>
        <dbReference type="Proteomes" id="UP001642540"/>
    </source>
</evidence>
<evidence type="ECO:0000256" key="2">
    <source>
        <dbReference type="SAM" id="SignalP"/>
    </source>
</evidence>
<comment type="similarity">
    <text evidence="1">Belongs to the 'GDSL' lipolytic enzyme family. Platelet-activating factor acetylhydrolase IB beta/gamma subunits subfamily.</text>
</comment>
<dbReference type="Pfam" id="PF13472">
    <property type="entry name" value="Lipase_GDSL_2"/>
    <property type="match status" value="1"/>
</dbReference>
<evidence type="ECO:0000259" key="3">
    <source>
        <dbReference type="Pfam" id="PF13472"/>
    </source>
</evidence>
<reference evidence="4 5" key="1">
    <citation type="submission" date="2024-08" db="EMBL/GenBank/DDBJ databases">
        <authorList>
            <person name="Cucini C."/>
            <person name="Frati F."/>
        </authorList>
    </citation>
    <scope>NUCLEOTIDE SEQUENCE [LARGE SCALE GENOMIC DNA]</scope>
</reference>
<feature type="signal peptide" evidence="2">
    <location>
        <begin position="1"/>
        <end position="22"/>
    </location>
</feature>
<comment type="caution">
    <text evidence="4">The sequence shown here is derived from an EMBL/GenBank/DDBJ whole genome shotgun (WGS) entry which is preliminary data.</text>
</comment>
<dbReference type="PANTHER" id="PTHR11852:SF0">
    <property type="entry name" value="PLATELET-ACTIVATING FACTOR ACETYLHYDROLASE IB SUBUNIT BETA HOMOLOG"/>
    <property type="match status" value="1"/>
</dbReference>
<dbReference type="Gene3D" id="3.40.50.1110">
    <property type="entry name" value="SGNH hydrolase"/>
    <property type="match status" value="1"/>
</dbReference>
<protein>
    <recommendedName>
        <fullName evidence="3">SGNH hydrolase-type esterase domain-containing protein</fullName>
    </recommendedName>
</protein>
<sequence length="242" mass="27558">MKFLLAFQVLFVFGIWIVPSLTQKPWDSVARTEQWWIERHQQFIASSANLGSDIKIVFLGSSLVEYWGTQGKPVWDANYAPLGAINYGIGGDRTEHVIWRIDNGELDGLTPKLVVLYVGSNNVPVNSNNDEIVRGVNTVVDRLHAKLPNTNILLVATFPRADQSDVPGTLRRIRDIDQKLEALVGGDAQRKGNFIDLFWFLAPSSLDRIYEHLYVADKLHLNLDGYTMWHREMNSTFHRLIQ</sequence>
<organism evidence="4 5">
    <name type="scientific">Orchesella dallaii</name>
    <dbReference type="NCBI Taxonomy" id="48710"/>
    <lineage>
        <taxon>Eukaryota</taxon>
        <taxon>Metazoa</taxon>
        <taxon>Ecdysozoa</taxon>
        <taxon>Arthropoda</taxon>
        <taxon>Hexapoda</taxon>
        <taxon>Collembola</taxon>
        <taxon>Entomobryomorpha</taxon>
        <taxon>Entomobryoidea</taxon>
        <taxon>Orchesellidae</taxon>
        <taxon>Orchesellinae</taxon>
        <taxon>Orchesella</taxon>
    </lineage>
</organism>
<feature type="domain" description="SGNH hydrolase-type esterase" evidence="3">
    <location>
        <begin position="58"/>
        <end position="227"/>
    </location>
</feature>
<accession>A0ABP1R7A2</accession>
<keyword evidence="5" id="KW-1185">Reference proteome</keyword>
<dbReference type="Proteomes" id="UP001642540">
    <property type="component" value="Unassembled WGS sequence"/>
</dbReference>
<dbReference type="SUPFAM" id="SSF52266">
    <property type="entry name" value="SGNH hydrolase"/>
    <property type="match status" value="1"/>
</dbReference>
<evidence type="ECO:0000256" key="1">
    <source>
        <dbReference type="ARBA" id="ARBA00038184"/>
    </source>
</evidence>
<name>A0ABP1R7A2_9HEXA</name>
<dbReference type="InterPro" id="IPR013830">
    <property type="entry name" value="SGNH_hydro"/>
</dbReference>
<dbReference type="PANTHER" id="PTHR11852">
    <property type="entry name" value="PLATELET-ACTIVATING FACTOR ACETYLHYDROLASE"/>
    <property type="match status" value="1"/>
</dbReference>
<proteinExistence type="inferred from homology"/>